<keyword evidence="2" id="KW-1185">Reference proteome</keyword>
<evidence type="ECO:0000313" key="2">
    <source>
        <dbReference type="Proteomes" id="UP001519363"/>
    </source>
</evidence>
<evidence type="ECO:0000313" key="1">
    <source>
        <dbReference type="EMBL" id="MBP2478607.1"/>
    </source>
</evidence>
<comment type="caution">
    <text evidence="1">The sequence shown here is derived from an EMBL/GenBank/DDBJ whole genome shotgun (WGS) entry which is preliminary data.</text>
</comment>
<accession>A0ABS5AQU1</accession>
<dbReference type="RefSeq" id="WP_086786473.1">
    <property type="nucleotide sequence ID" value="NZ_JAGIOO010000001.1"/>
</dbReference>
<proteinExistence type="predicted"/>
<dbReference type="InterPro" id="IPR053847">
    <property type="entry name" value="DUF6928"/>
</dbReference>
<sequence>MGSKSAILVFAKDDPRDIFRVSAAADSVESKRLVEDLVGGSVRYVGGGSLDDSIWPAEGTACGGSFNGFDVVCSRDLATYFPSGLTEKVIRCAKGRPAFAVFMHSMEDWAAFACWSESGELIRSVSVNPEKGVMESVGDPLGFEQEFWAGGRRVSHIGSYPLLFHPIDLGNEALRHFFSFVLEGEEDADSIDIEEFSLLAFSLT</sequence>
<gene>
    <name evidence="1" type="ORF">JOF53_007479</name>
</gene>
<name>A0ABS5AQU1_9PSEU</name>
<dbReference type="Pfam" id="PF21997">
    <property type="entry name" value="DUF6928"/>
    <property type="match status" value="1"/>
</dbReference>
<reference evidence="1 2" key="1">
    <citation type="submission" date="2021-03" db="EMBL/GenBank/DDBJ databases">
        <title>Sequencing the genomes of 1000 actinobacteria strains.</title>
        <authorList>
            <person name="Klenk H.-P."/>
        </authorList>
    </citation>
    <scope>NUCLEOTIDE SEQUENCE [LARGE SCALE GENOMIC DNA]</scope>
    <source>
        <strain evidence="1 2">DSM 44580</strain>
    </source>
</reference>
<dbReference type="EMBL" id="JAGIOO010000001">
    <property type="protein sequence ID" value="MBP2478607.1"/>
    <property type="molecule type" value="Genomic_DNA"/>
</dbReference>
<organism evidence="1 2">
    <name type="scientific">Crossiella equi</name>
    <dbReference type="NCBI Taxonomy" id="130796"/>
    <lineage>
        <taxon>Bacteria</taxon>
        <taxon>Bacillati</taxon>
        <taxon>Actinomycetota</taxon>
        <taxon>Actinomycetes</taxon>
        <taxon>Pseudonocardiales</taxon>
        <taxon>Pseudonocardiaceae</taxon>
        <taxon>Crossiella</taxon>
    </lineage>
</organism>
<protein>
    <submittedName>
        <fullName evidence="1">Uncharacterized protein</fullName>
    </submittedName>
</protein>
<dbReference type="Proteomes" id="UP001519363">
    <property type="component" value="Unassembled WGS sequence"/>
</dbReference>